<dbReference type="CTD" id="20204589"/>
<feature type="compositionally biased region" description="Polar residues" evidence="2">
    <location>
        <begin position="345"/>
        <end position="360"/>
    </location>
</feature>
<dbReference type="PANTHER" id="PTHR22902">
    <property type="entry name" value="SESQUIPEDALIAN"/>
    <property type="match status" value="1"/>
</dbReference>
<gene>
    <name evidence="5" type="primary">20204589</name>
    <name evidence="4" type="ORF">HELRODRAFT_173557</name>
</gene>
<dbReference type="GO" id="GO:0005802">
    <property type="term" value="C:trans-Golgi network"/>
    <property type="evidence" value="ECO:0000318"/>
    <property type="project" value="GO_Central"/>
</dbReference>
<proteinExistence type="predicted"/>
<evidence type="ECO:0000256" key="2">
    <source>
        <dbReference type="SAM" id="MobiDB-lite"/>
    </source>
</evidence>
<feature type="compositionally biased region" description="Low complexity" evidence="2">
    <location>
        <begin position="382"/>
        <end position="394"/>
    </location>
</feature>
<dbReference type="InterPro" id="IPR011993">
    <property type="entry name" value="PH-like_dom_sf"/>
</dbReference>
<dbReference type="Proteomes" id="UP000015101">
    <property type="component" value="Unassembled WGS sequence"/>
</dbReference>
<evidence type="ECO:0000256" key="1">
    <source>
        <dbReference type="ARBA" id="ARBA00041004"/>
    </source>
</evidence>
<dbReference type="HOGENOM" id="CLU_475914_0_0_1"/>
<dbReference type="GO" id="GO:0005829">
    <property type="term" value="C:cytosol"/>
    <property type="evidence" value="ECO:0007669"/>
    <property type="project" value="GOC"/>
</dbReference>
<reference evidence="6" key="1">
    <citation type="submission" date="2012-12" db="EMBL/GenBank/DDBJ databases">
        <authorList>
            <person name="Hellsten U."/>
            <person name="Grimwood J."/>
            <person name="Chapman J.A."/>
            <person name="Shapiro H."/>
            <person name="Aerts A."/>
            <person name="Otillar R.P."/>
            <person name="Terry A.Y."/>
            <person name="Boore J.L."/>
            <person name="Simakov O."/>
            <person name="Marletaz F."/>
            <person name="Cho S.-J."/>
            <person name="Edsinger-Gonzales E."/>
            <person name="Havlak P."/>
            <person name="Kuo D.-H."/>
            <person name="Larsson T."/>
            <person name="Lv J."/>
            <person name="Arendt D."/>
            <person name="Savage R."/>
            <person name="Osoegawa K."/>
            <person name="de Jong P."/>
            <person name="Lindberg D.R."/>
            <person name="Seaver E.C."/>
            <person name="Weisblat D.A."/>
            <person name="Putnam N.H."/>
            <person name="Grigoriev I.V."/>
            <person name="Rokhsar D.S."/>
        </authorList>
    </citation>
    <scope>NUCLEOTIDE SEQUENCE</scope>
</reference>
<dbReference type="AlphaFoldDB" id="T1F6Z0"/>
<dbReference type="EMBL" id="AMQM01004593">
    <property type="status" value="NOT_ANNOTATED_CDS"/>
    <property type="molecule type" value="Genomic_DNA"/>
</dbReference>
<dbReference type="GO" id="GO:0055037">
    <property type="term" value="C:recycling endosome"/>
    <property type="evidence" value="ECO:0000318"/>
    <property type="project" value="GO_Central"/>
</dbReference>
<accession>T1F6Z0</accession>
<feature type="region of interest" description="Disordered" evidence="2">
    <location>
        <begin position="435"/>
        <end position="487"/>
    </location>
</feature>
<reference evidence="4 6" key="2">
    <citation type="journal article" date="2013" name="Nature">
        <title>Insights into bilaterian evolution from three spiralian genomes.</title>
        <authorList>
            <person name="Simakov O."/>
            <person name="Marletaz F."/>
            <person name="Cho S.J."/>
            <person name="Edsinger-Gonzales E."/>
            <person name="Havlak P."/>
            <person name="Hellsten U."/>
            <person name="Kuo D.H."/>
            <person name="Larsson T."/>
            <person name="Lv J."/>
            <person name="Arendt D."/>
            <person name="Savage R."/>
            <person name="Osoegawa K."/>
            <person name="de Jong P."/>
            <person name="Grimwood J."/>
            <person name="Chapman J.A."/>
            <person name="Shapiro H."/>
            <person name="Aerts A."/>
            <person name="Otillar R.P."/>
            <person name="Terry A.Y."/>
            <person name="Boore J.L."/>
            <person name="Grigoriev I.V."/>
            <person name="Lindberg D.R."/>
            <person name="Seaver E.C."/>
            <person name="Weisblat D.A."/>
            <person name="Putnam N.H."/>
            <person name="Rokhsar D.S."/>
        </authorList>
    </citation>
    <scope>NUCLEOTIDE SEQUENCE</scope>
</reference>
<evidence type="ECO:0000259" key="3">
    <source>
        <dbReference type="PROSITE" id="PS50003"/>
    </source>
</evidence>
<dbReference type="GO" id="GO:0005769">
    <property type="term" value="C:early endosome"/>
    <property type="evidence" value="ECO:0000318"/>
    <property type="project" value="GO_Central"/>
</dbReference>
<dbReference type="Gene3D" id="2.30.29.30">
    <property type="entry name" value="Pleckstrin-homology domain (PH domain)/Phosphotyrosine-binding domain (PTB)"/>
    <property type="match status" value="1"/>
</dbReference>
<dbReference type="InterPro" id="IPR045188">
    <property type="entry name" value="Boi1/Boi2-like"/>
</dbReference>
<evidence type="ECO:0000313" key="5">
    <source>
        <dbReference type="EnsemblMetazoa" id="HelroP173557"/>
    </source>
</evidence>
<dbReference type="RefSeq" id="XP_009018424.1">
    <property type="nucleotide sequence ID" value="XM_009020176.1"/>
</dbReference>
<dbReference type="InterPro" id="IPR001849">
    <property type="entry name" value="PH_domain"/>
</dbReference>
<evidence type="ECO:0000313" key="4">
    <source>
        <dbReference type="EMBL" id="ESO03276.1"/>
    </source>
</evidence>
<reference evidence="5" key="3">
    <citation type="submission" date="2015-06" db="UniProtKB">
        <authorList>
            <consortium name="EnsemblMetazoa"/>
        </authorList>
    </citation>
    <scope>IDENTIFICATION</scope>
</reference>
<feature type="compositionally biased region" description="Low complexity" evidence="2">
    <location>
        <begin position="306"/>
        <end position="322"/>
    </location>
</feature>
<dbReference type="InParanoid" id="T1F6Z0"/>
<feature type="region of interest" description="Disordered" evidence="2">
    <location>
        <begin position="306"/>
        <end position="398"/>
    </location>
</feature>
<dbReference type="KEGG" id="hro:HELRODRAFT_173557"/>
<dbReference type="GO" id="GO:0042147">
    <property type="term" value="P:retrograde transport, endosome to Golgi"/>
    <property type="evidence" value="ECO:0000318"/>
    <property type="project" value="GO_Central"/>
</dbReference>
<dbReference type="STRING" id="6412.T1F6Z0"/>
<evidence type="ECO:0000313" key="6">
    <source>
        <dbReference type="Proteomes" id="UP000015101"/>
    </source>
</evidence>
<dbReference type="GeneID" id="20204589"/>
<dbReference type="eggNOG" id="KOG0017">
    <property type="taxonomic scope" value="Eukaryota"/>
</dbReference>
<feature type="domain" description="PH" evidence="3">
    <location>
        <begin position="17"/>
        <end position="118"/>
    </location>
</feature>
<dbReference type="GO" id="GO:0001881">
    <property type="term" value="P:receptor recycling"/>
    <property type="evidence" value="ECO:0000318"/>
    <property type="project" value="GO_Central"/>
</dbReference>
<sequence>MKFANENIIKALASVGPFMKEGRLFHRKNLKKSFKSRWFKLKSNLLYYYRTNEFGNIGDDEPLGVLVLASCTVKMDFLPNAPFVFSILFNISNERHYFCGVDTDQCVEWIDVLQCASYSTLQEQYESLKKEILLRTSQDEIHHTPKNAIFHRRIGKSFNGLPKRYEKRFQSVDKLKTPRDRSLDQMKKSVLRDESLRSGGALEQVRKSYSLANLLMHSENGDLYNLLSPDVLPDANFPSMSPADSTKKNNLFNFDLKHFDSKKKKRNRVKKQSSDGVTYKHYSHNYHDSFYDINHQLQHRQQPNNLSLLMPSSSASNPFRSNSAERIDFTNRKKKKKQPKRKSIDQQQVVTNEELQILKQSFNKNSKNNKNKAKKTSKDKTTTSSGSNSNSSSNIDDKVLTKPTAKNVNDDTLGIILKPLSLASNPFLSTYSKSLSQEKQVKKKKSILRHGYSMVSKTKRSKSKDKNNNFQIKNNNKDGDNADENNGDLNQKDNLCKFIQRPRSCTLAQLEKIPSFSKIHSNDVYESSNDEEDALGKGLTNIFIRCNENSLRCSLNIPNISIPKKHVYDFNKS</sequence>
<feature type="compositionally biased region" description="Basic residues" evidence="2">
    <location>
        <begin position="332"/>
        <end position="341"/>
    </location>
</feature>
<dbReference type="OrthoDB" id="159395at2759"/>
<dbReference type="PANTHER" id="PTHR22902:SF9">
    <property type="entry name" value="PLECKSTRIN HOMOLOGY DOMAIN-CONTAINING FAMILY J MEMBER 1"/>
    <property type="match status" value="1"/>
</dbReference>
<dbReference type="Pfam" id="PF00169">
    <property type="entry name" value="PH"/>
    <property type="match status" value="1"/>
</dbReference>
<dbReference type="EMBL" id="KB096633">
    <property type="protein sequence ID" value="ESO03276.1"/>
    <property type="molecule type" value="Genomic_DNA"/>
</dbReference>
<dbReference type="GO" id="GO:0007032">
    <property type="term" value="P:endosome organization"/>
    <property type="evidence" value="ECO:0000318"/>
    <property type="project" value="GO_Central"/>
</dbReference>
<keyword evidence="6" id="KW-1185">Reference proteome</keyword>
<dbReference type="SMART" id="SM00233">
    <property type="entry name" value="PH"/>
    <property type="match status" value="1"/>
</dbReference>
<name>T1F6Z0_HELRO</name>
<dbReference type="SUPFAM" id="SSF50729">
    <property type="entry name" value="PH domain-like"/>
    <property type="match status" value="1"/>
</dbReference>
<protein>
    <recommendedName>
        <fullName evidence="1">Pleckstrin homology domain-containing family J member 1</fullName>
    </recommendedName>
</protein>
<dbReference type="PROSITE" id="PS50003">
    <property type="entry name" value="PH_DOMAIN"/>
    <property type="match status" value="1"/>
</dbReference>
<organism evidence="5 6">
    <name type="scientific">Helobdella robusta</name>
    <name type="common">Californian leech</name>
    <dbReference type="NCBI Taxonomy" id="6412"/>
    <lineage>
        <taxon>Eukaryota</taxon>
        <taxon>Metazoa</taxon>
        <taxon>Spiralia</taxon>
        <taxon>Lophotrochozoa</taxon>
        <taxon>Annelida</taxon>
        <taxon>Clitellata</taxon>
        <taxon>Hirudinea</taxon>
        <taxon>Rhynchobdellida</taxon>
        <taxon>Glossiphoniidae</taxon>
        <taxon>Helobdella</taxon>
    </lineage>
</organism>
<dbReference type="EnsemblMetazoa" id="HelroT173557">
    <property type="protein sequence ID" value="HelroP173557"/>
    <property type="gene ID" value="HelroG173557"/>
</dbReference>